<dbReference type="PANTHER" id="PTHR38662">
    <property type="entry name" value="COBALT TRANSPORT PROTEIN CBIN"/>
    <property type="match status" value="1"/>
</dbReference>
<dbReference type="Proteomes" id="UP000029859">
    <property type="component" value="Unassembled WGS sequence"/>
</dbReference>
<comment type="pathway">
    <text evidence="10">Cofactor biosynthesis; adenosylcobalamin biosynthesis.</text>
</comment>
<keyword evidence="8 10" id="KW-0472">Membrane</keyword>
<evidence type="ECO:0000256" key="4">
    <source>
        <dbReference type="ARBA" id="ARBA00022573"/>
    </source>
</evidence>
<evidence type="ECO:0000256" key="8">
    <source>
        <dbReference type="ARBA" id="ARBA00023136"/>
    </source>
</evidence>
<dbReference type="UniPathway" id="UPA00148"/>
<evidence type="ECO:0000256" key="5">
    <source>
        <dbReference type="ARBA" id="ARBA00022692"/>
    </source>
</evidence>
<keyword evidence="7 10" id="KW-0406">Ion transport</keyword>
<keyword evidence="12" id="KW-1185">Reference proteome</keyword>
<dbReference type="RefSeq" id="WP_048195973.1">
    <property type="nucleotide sequence ID" value="NZ_CAAGSM010000004.1"/>
</dbReference>
<accession>A0A099T2L4</accession>
<evidence type="ECO:0000256" key="10">
    <source>
        <dbReference type="HAMAP-Rule" id="MF_00330"/>
    </source>
</evidence>
<evidence type="ECO:0000256" key="3">
    <source>
        <dbReference type="ARBA" id="ARBA00022475"/>
    </source>
</evidence>
<feature type="transmembrane region" description="Helical" evidence="10">
    <location>
        <begin position="5"/>
        <end position="23"/>
    </location>
</feature>
<keyword evidence="4 10" id="KW-0169">Cobalamin biosynthesis</keyword>
<dbReference type="OrthoDB" id="187156at2157"/>
<keyword evidence="9 10" id="KW-0170">Cobalt</keyword>
<evidence type="ECO:0000256" key="2">
    <source>
        <dbReference type="ARBA" id="ARBA00022448"/>
    </source>
</evidence>
<name>A0A099T2L4_METMT</name>
<keyword evidence="2 10" id="KW-0813">Transport</keyword>
<dbReference type="NCBIfam" id="NF002780">
    <property type="entry name" value="PRK02898.1"/>
    <property type="match status" value="1"/>
</dbReference>
<feature type="transmembrane region" description="Helical" evidence="10">
    <location>
        <begin position="73"/>
        <end position="93"/>
    </location>
</feature>
<organism evidence="11 12">
    <name type="scientific">Methanococcoides methylutens</name>
    <dbReference type="NCBI Taxonomy" id="2226"/>
    <lineage>
        <taxon>Archaea</taxon>
        <taxon>Methanobacteriati</taxon>
        <taxon>Methanobacteriota</taxon>
        <taxon>Stenosarchaea group</taxon>
        <taxon>Methanomicrobia</taxon>
        <taxon>Methanosarcinales</taxon>
        <taxon>Methanosarcinaceae</taxon>
        <taxon>Methanococcoides</taxon>
    </lineage>
</organism>
<sequence>MKGEAIFAVIAILFVASFFYGMAANPDSEFGGADGQAEDVIAEITDGEYEEWTGDSWVNSVKFEPPGGETESLLFALQAAIGAIVLGYFFGYYKGKQQSE</sequence>
<dbReference type="AlphaFoldDB" id="A0A099T2L4"/>
<evidence type="ECO:0000256" key="6">
    <source>
        <dbReference type="ARBA" id="ARBA00022989"/>
    </source>
</evidence>
<protein>
    <recommendedName>
        <fullName evidence="10">Cobalt transport protein CbiN</fullName>
    </recommendedName>
    <alternativeName>
        <fullName evidence="10">Energy-coupling factor transporter probable substrate-capture protein CbiN</fullName>
        <shortName evidence="10">ECF transporter S component CbiN</shortName>
    </alternativeName>
</protein>
<evidence type="ECO:0000256" key="9">
    <source>
        <dbReference type="ARBA" id="ARBA00023285"/>
    </source>
</evidence>
<comment type="similarity">
    <text evidence="10">Belongs to the CbiN family.</text>
</comment>
<keyword evidence="3 10" id="KW-1003">Cell membrane</keyword>
<dbReference type="GO" id="GO:0009236">
    <property type="term" value="P:cobalamin biosynthetic process"/>
    <property type="evidence" value="ECO:0007669"/>
    <property type="project" value="UniProtKB-UniRule"/>
</dbReference>
<dbReference type="GO" id="GO:0005886">
    <property type="term" value="C:plasma membrane"/>
    <property type="evidence" value="ECO:0007669"/>
    <property type="project" value="UniProtKB-SubCell"/>
</dbReference>
<dbReference type="InterPro" id="IPR003705">
    <property type="entry name" value="CbiN"/>
</dbReference>
<dbReference type="GO" id="GO:0015087">
    <property type="term" value="F:cobalt ion transmembrane transporter activity"/>
    <property type="evidence" value="ECO:0007669"/>
    <property type="project" value="UniProtKB-UniRule"/>
</dbReference>
<evidence type="ECO:0000313" key="11">
    <source>
        <dbReference type="EMBL" id="KGK98466.1"/>
    </source>
</evidence>
<comment type="function">
    <text evidence="10">Part of the energy-coupling factor (ECF) transporter complex CbiMNOQ involved in cobalt import.</text>
</comment>
<evidence type="ECO:0000313" key="12">
    <source>
        <dbReference type="Proteomes" id="UP000029859"/>
    </source>
</evidence>
<proteinExistence type="inferred from homology"/>
<keyword evidence="1 10" id="KW-0171">Cobalt transport</keyword>
<dbReference type="EMBL" id="JRHO01000014">
    <property type="protein sequence ID" value="KGK98466.1"/>
    <property type="molecule type" value="Genomic_DNA"/>
</dbReference>
<gene>
    <name evidence="10" type="primary">cbiN</name>
    <name evidence="11" type="ORF">LI82_12275</name>
</gene>
<dbReference type="PANTHER" id="PTHR38662:SF1">
    <property type="entry name" value="COBALT TRANSPORT PROTEIN CBIN"/>
    <property type="match status" value="1"/>
</dbReference>
<evidence type="ECO:0000256" key="1">
    <source>
        <dbReference type="ARBA" id="ARBA00022426"/>
    </source>
</evidence>
<evidence type="ECO:0000256" key="7">
    <source>
        <dbReference type="ARBA" id="ARBA00023065"/>
    </source>
</evidence>
<comment type="subcellular location">
    <subcellularLocation>
        <location evidence="10">Cell membrane</location>
        <topology evidence="10">Multi-pass membrane protein</topology>
    </subcellularLocation>
</comment>
<comment type="caution">
    <text evidence="11">The sequence shown here is derived from an EMBL/GenBank/DDBJ whole genome shotgun (WGS) entry which is preliminary data.</text>
</comment>
<reference evidence="11 12" key="1">
    <citation type="submission" date="2014-09" db="EMBL/GenBank/DDBJ databases">
        <title>Draft genome sequence of an obligately methylotrophic methanogen, Methanococcoides methylutens, isolated from marine sediment.</title>
        <authorList>
            <person name="Guan Y."/>
            <person name="Ngugi D.K."/>
            <person name="Blom J."/>
            <person name="Ali S."/>
            <person name="Ferry J.G."/>
            <person name="Stingl U."/>
        </authorList>
    </citation>
    <scope>NUCLEOTIDE SEQUENCE [LARGE SCALE GENOMIC DNA]</scope>
    <source>
        <strain evidence="11 12">DSM 2657</strain>
    </source>
</reference>
<dbReference type="HAMAP" id="MF_00330">
    <property type="entry name" value="CbiN"/>
    <property type="match status" value="1"/>
</dbReference>
<keyword evidence="6 10" id="KW-1133">Transmembrane helix</keyword>
<comment type="subunit">
    <text evidence="10">Forms an energy-coupling factor (ECF) transporter complex composed of an ATP-binding protein (A component, CbiO), a transmembrane protein (T component, CbiQ) and 2 possible substrate-capture proteins (S components, CbiM and CbiN) of unknown stoichimetry.</text>
</comment>
<keyword evidence="5 10" id="KW-0812">Transmembrane</keyword>
<dbReference type="Pfam" id="PF02553">
    <property type="entry name" value="CbiN"/>
    <property type="match status" value="1"/>
</dbReference>